<reference evidence="2" key="1">
    <citation type="submission" date="2017-04" db="EMBL/GenBank/DDBJ databases">
        <authorList>
            <person name="Varghese N."/>
            <person name="Submissions S."/>
        </authorList>
    </citation>
    <scope>NUCLEOTIDE SEQUENCE [LARGE SCALE GENOMIC DNA]</scope>
    <source>
        <strain evidence="2">RKEM611</strain>
    </source>
</reference>
<accession>A0A1Y6BQI8</accession>
<dbReference type="InterPro" id="IPR023198">
    <property type="entry name" value="PGP-like_dom2"/>
</dbReference>
<dbReference type="InterPro" id="IPR023214">
    <property type="entry name" value="HAD_sf"/>
</dbReference>
<dbReference type="SFLD" id="SFLDG01129">
    <property type="entry name" value="C1.5:_HAD__Beta-PGM__Phosphata"/>
    <property type="match status" value="1"/>
</dbReference>
<dbReference type="Proteomes" id="UP000192907">
    <property type="component" value="Unassembled WGS sequence"/>
</dbReference>
<protein>
    <submittedName>
        <fullName evidence="1">Putative hydrolase of the HAD superfamily</fullName>
    </submittedName>
</protein>
<gene>
    <name evidence="1" type="ORF">SAMN06296036_107249</name>
</gene>
<dbReference type="InterPro" id="IPR006439">
    <property type="entry name" value="HAD-SF_hydro_IA"/>
</dbReference>
<dbReference type="PANTHER" id="PTHR43611">
    <property type="entry name" value="ALPHA-D-GLUCOSE 1-PHOSPHATE PHOSPHATASE"/>
    <property type="match status" value="1"/>
</dbReference>
<dbReference type="Gene3D" id="1.10.150.240">
    <property type="entry name" value="Putative phosphatase, domain 2"/>
    <property type="match status" value="1"/>
</dbReference>
<dbReference type="OrthoDB" id="5291436at2"/>
<dbReference type="InterPro" id="IPR041492">
    <property type="entry name" value="HAD_2"/>
</dbReference>
<dbReference type="RefSeq" id="WP_132318189.1">
    <property type="nucleotide sequence ID" value="NZ_FWZT01000007.1"/>
</dbReference>
<keyword evidence="1" id="KW-0378">Hydrolase</keyword>
<keyword evidence="2" id="KW-1185">Reference proteome</keyword>
<dbReference type="SUPFAM" id="SSF56784">
    <property type="entry name" value="HAD-like"/>
    <property type="match status" value="1"/>
</dbReference>
<name>A0A1Y6BQI8_9BACT</name>
<sequence>MDRSKLKAILCDLDGVIRIHPNIAGSIEQKYGLPTGSIFSTAFEPGLLKQAITGKISDIQWRQAIFKNLSKKFPKQDTKSALESWYEPSSYVDIEALNYILSISPNALLVLVTNATSRLKEDLRALSIIDKFDIIVNSSQIGFIKPDTEIFSHSLELAKCKPEDALFIDDKIENTDAAAKFGLFAHHYTSLVNLKSYISVNAAKYPTSSN</sequence>
<dbReference type="EMBL" id="FWZT01000007">
    <property type="protein sequence ID" value="SMF22908.1"/>
    <property type="molecule type" value="Genomic_DNA"/>
</dbReference>
<evidence type="ECO:0000313" key="1">
    <source>
        <dbReference type="EMBL" id="SMF22908.1"/>
    </source>
</evidence>
<dbReference type="GO" id="GO:0016787">
    <property type="term" value="F:hydrolase activity"/>
    <property type="evidence" value="ECO:0007669"/>
    <property type="project" value="UniProtKB-KW"/>
</dbReference>
<dbReference type="SFLD" id="SFLDS00003">
    <property type="entry name" value="Haloacid_Dehalogenase"/>
    <property type="match status" value="1"/>
</dbReference>
<dbReference type="PRINTS" id="PR00413">
    <property type="entry name" value="HADHALOGNASE"/>
</dbReference>
<dbReference type="Gene3D" id="3.40.50.1000">
    <property type="entry name" value="HAD superfamily/HAD-like"/>
    <property type="match status" value="1"/>
</dbReference>
<proteinExistence type="predicted"/>
<dbReference type="Pfam" id="PF13419">
    <property type="entry name" value="HAD_2"/>
    <property type="match status" value="1"/>
</dbReference>
<organism evidence="1 2">
    <name type="scientific">Pseudobacteriovorax antillogorgiicola</name>
    <dbReference type="NCBI Taxonomy" id="1513793"/>
    <lineage>
        <taxon>Bacteria</taxon>
        <taxon>Pseudomonadati</taxon>
        <taxon>Bdellovibrionota</taxon>
        <taxon>Oligoflexia</taxon>
        <taxon>Oligoflexales</taxon>
        <taxon>Pseudobacteriovoracaceae</taxon>
        <taxon>Pseudobacteriovorax</taxon>
    </lineage>
</organism>
<evidence type="ECO:0000313" key="2">
    <source>
        <dbReference type="Proteomes" id="UP000192907"/>
    </source>
</evidence>
<dbReference type="InterPro" id="IPR036412">
    <property type="entry name" value="HAD-like_sf"/>
</dbReference>
<dbReference type="AlphaFoldDB" id="A0A1Y6BQI8"/>
<dbReference type="NCBIfam" id="TIGR01509">
    <property type="entry name" value="HAD-SF-IA-v3"/>
    <property type="match status" value="1"/>
</dbReference>
<dbReference type="PANTHER" id="PTHR43611:SF3">
    <property type="entry name" value="FLAVIN MONONUCLEOTIDE HYDROLASE 1, CHLOROPLATIC"/>
    <property type="match status" value="1"/>
</dbReference>
<dbReference type="STRING" id="1513793.SAMN06296036_107249"/>